<sequence length="118" mass="12182">MSKLITEGRYAGLIAKGGNHSGVGGVNAIPGMVITTGLGSILHQVPLGRSFYVTKIMWFNPGVAATLDFGTLANDGVTPVPVFPTQNALAGLNGALLEEELAGAEFMLNSLAEDDRPA</sequence>
<accession>X1R9W4</accession>
<reference evidence="1" key="1">
    <citation type="journal article" date="2014" name="Front. Microbiol.">
        <title>High frequency of phylogenetically diverse reductive dehalogenase-homologous genes in deep subseafloor sedimentary metagenomes.</title>
        <authorList>
            <person name="Kawai M."/>
            <person name="Futagami T."/>
            <person name="Toyoda A."/>
            <person name="Takaki Y."/>
            <person name="Nishi S."/>
            <person name="Hori S."/>
            <person name="Arai W."/>
            <person name="Tsubouchi T."/>
            <person name="Morono Y."/>
            <person name="Uchiyama I."/>
            <person name="Ito T."/>
            <person name="Fujiyama A."/>
            <person name="Inagaki F."/>
            <person name="Takami H."/>
        </authorList>
    </citation>
    <scope>NUCLEOTIDE SEQUENCE</scope>
    <source>
        <strain evidence="1">Expedition CK06-06</strain>
    </source>
</reference>
<name>X1R9W4_9ZZZZ</name>
<gene>
    <name evidence="1" type="ORF">S06H3_56420</name>
</gene>
<comment type="caution">
    <text evidence="1">The sequence shown here is derived from an EMBL/GenBank/DDBJ whole genome shotgun (WGS) entry which is preliminary data.</text>
</comment>
<evidence type="ECO:0000313" key="1">
    <source>
        <dbReference type="EMBL" id="GAI52384.1"/>
    </source>
</evidence>
<dbReference type="AlphaFoldDB" id="X1R9W4"/>
<protein>
    <submittedName>
        <fullName evidence="1">Uncharacterized protein</fullName>
    </submittedName>
</protein>
<proteinExistence type="predicted"/>
<dbReference type="EMBL" id="BARV01036287">
    <property type="protein sequence ID" value="GAI52384.1"/>
    <property type="molecule type" value="Genomic_DNA"/>
</dbReference>
<organism evidence="1">
    <name type="scientific">marine sediment metagenome</name>
    <dbReference type="NCBI Taxonomy" id="412755"/>
    <lineage>
        <taxon>unclassified sequences</taxon>
        <taxon>metagenomes</taxon>
        <taxon>ecological metagenomes</taxon>
    </lineage>
</organism>